<proteinExistence type="predicted"/>
<evidence type="ECO:0000313" key="1">
    <source>
        <dbReference type="EMBL" id="CAG8804342.1"/>
    </source>
</evidence>
<feature type="non-terminal residue" evidence="1">
    <location>
        <position position="137"/>
    </location>
</feature>
<accession>A0ACA9RQA9</accession>
<comment type="caution">
    <text evidence="1">The sequence shown here is derived from an EMBL/GenBank/DDBJ whole genome shotgun (WGS) entry which is preliminary data.</text>
</comment>
<dbReference type="Proteomes" id="UP000789920">
    <property type="component" value="Unassembled WGS sequence"/>
</dbReference>
<feature type="non-terminal residue" evidence="1">
    <location>
        <position position="1"/>
    </location>
</feature>
<reference evidence="1" key="1">
    <citation type="submission" date="2021-06" db="EMBL/GenBank/DDBJ databases">
        <authorList>
            <person name="Kallberg Y."/>
            <person name="Tangrot J."/>
            <person name="Rosling A."/>
        </authorList>
    </citation>
    <scope>NUCLEOTIDE SEQUENCE</scope>
    <source>
        <strain evidence="1">MA461A</strain>
    </source>
</reference>
<sequence length="137" mass="15418">SKNIKLYAVKEHAKSKDHINSSKKKEIVTASSGHIISLMKIVYCIAQNDIPLKKFNQMTRLSQLLLSIATSIELCLATAISIIVYESTDIATESHIVVYVRYIFDGIIKIQFLSLLQLETNDSKSIYNIIISPFISK</sequence>
<gene>
    <name evidence="1" type="ORF">RPERSI_LOCUS21706</name>
</gene>
<name>A0ACA9RQA9_9GLOM</name>
<dbReference type="EMBL" id="CAJVQC010064193">
    <property type="protein sequence ID" value="CAG8804342.1"/>
    <property type="molecule type" value="Genomic_DNA"/>
</dbReference>
<keyword evidence="2" id="KW-1185">Reference proteome</keyword>
<organism evidence="1 2">
    <name type="scientific">Racocetra persica</name>
    <dbReference type="NCBI Taxonomy" id="160502"/>
    <lineage>
        <taxon>Eukaryota</taxon>
        <taxon>Fungi</taxon>
        <taxon>Fungi incertae sedis</taxon>
        <taxon>Mucoromycota</taxon>
        <taxon>Glomeromycotina</taxon>
        <taxon>Glomeromycetes</taxon>
        <taxon>Diversisporales</taxon>
        <taxon>Gigasporaceae</taxon>
        <taxon>Racocetra</taxon>
    </lineage>
</organism>
<protein>
    <submittedName>
        <fullName evidence="1">29230_t:CDS:1</fullName>
    </submittedName>
</protein>
<evidence type="ECO:0000313" key="2">
    <source>
        <dbReference type="Proteomes" id="UP000789920"/>
    </source>
</evidence>